<dbReference type="GO" id="GO:0003677">
    <property type="term" value="F:DNA binding"/>
    <property type="evidence" value="ECO:0007669"/>
    <property type="project" value="UniProtKB-KW"/>
</dbReference>
<sequence>MRDKNVPISGPFVIGKTLQFAKGLGCDQFLGSNGWLEKFKKRHRIVAKVQSGEMKDSQLKKKQEITDSALLDDFLFLDSEAETSESLTESDVLNSVINKNSAAMDYNEDDDNAEINKPCLMK</sequence>
<accession>A0A8X6IWN6</accession>
<dbReference type="GO" id="GO:0005634">
    <property type="term" value="C:nucleus"/>
    <property type="evidence" value="ECO:0007669"/>
    <property type="project" value="UniProtKB-SubCell"/>
</dbReference>
<evidence type="ECO:0000313" key="4">
    <source>
        <dbReference type="EMBL" id="GFS63331.1"/>
    </source>
</evidence>
<feature type="domain" description="HTH CENPB-type" evidence="3">
    <location>
        <begin position="1"/>
        <end position="49"/>
    </location>
</feature>
<reference evidence="4" key="1">
    <citation type="submission" date="2020-08" db="EMBL/GenBank/DDBJ databases">
        <title>Multicomponent nature underlies the extraordinary mechanical properties of spider dragline silk.</title>
        <authorList>
            <person name="Kono N."/>
            <person name="Nakamura H."/>
            <person name="Mori M."/>
            <person name="Yoshida Y."/>
            <person name="Ohtoshi R."/>
            <person name="Malay A.D."/>
            <person name="Moran D.A.P."/>
            <person name="Tomita M."/>
            <person name="Numata K."/>
            <person name="Arakawa K."/>
        </authorList>
    </citation>
    <scope>NUCLEOTIDE SEQUENCE</scope>
</reference>
<proteinExistence type="predicted"/>
<keyword evidence="2" id="KW-0238">DNA-binding</keyword>
<dbReference type="InterPro" id="IPR009057">
    <property type="entry name" value="Homeodomain-like_sf"/>
</dbReference>
<keyword evidence="5" id="KW-1185">Reference proteome</keyword>
<organism evidence="4 5">
    <name type="scientific">Nephila pilipes</name>
    <name type="common">Giant wood spider</name>
    <name type="synonym">Nephila maculata</name>
    <dbReference type="NCBI Taxonomy" id="299642"/>
    <lineage>
        <taxon>Eukaryota</taxon>
        <taxon>Metazoa</taxon>
        <taxon>Ecdysozoa</taxon>
        <taxon>Arthropoda</taxon>
        <taxon>Chelicerata</taxon>
        <taxon>Arachnida</taxon>
        <taxon>Araneae</taxon>
        <taxon>Araneomorphae</taxon>
        <taxon>Entelegynae</taxon>
        <taxon>Araneoidea</taxon>
        <taxon>Nephilidae</taxon>
        <taxon>Nephila</taxon>
    </lineage>
</organism>
<evidence type="ECO:0000256" key="1">
    <source>
        <dbReference type="ARBA" id="ARBA00004123"/>
    </source>
</evidence>
<dbReference type="SUPFAM" id="SSF46689">
    <property type="entry name" value="Homeodomain-like"/>
    <property type="match status" value="1"/>
</dbReference>
<evidence type="ECO:0000259" key="3">
    <source>
        <dbReference type="PROSITE" id="PS51253"/>
    </source>
</evidence>
<dbReference type="OrthoDB" id="6430249at2759"/>
<comment type="caution">
    <text evidence="4">The sequence shown here is derived from an EMBL/GenBank/DDBJ whole genome shotgun (WGS) entry which is preliminary data.</text>
</comment>
<evidence type="ECO:0000256" key="2">
    <source>
        <dbReference type="ARBA" id="ARBA00023125"/>
    </source>
</evidence>
<dbReference type="AlphaFoldDB" id="A0A8X6IWN6"/>
<gene>
    <name evidence="4" type="primary">AVEN_44058_1</name>
    <name evidence="4" type="ORF">NPIL_656721</name>
</gene>
<dbReference type="Gene3D" id="1.10.10.60">
    <property type="entry name" value="Homeodomain-like"/>
    <property type="match status" value="1"/>
</dbReference>
<dbReference type="Pfam" id="PF03221">
    <property type="entry name" value="HTH_Tnp_Tc5"/>
    <property type="match status" value="1"/>
</dbReference>
<dbReference type="PROSITE" id="PS51253">
    <property type="entry name" value="HTH_CENPB"/>
    <property type="match status" value="1"/>
</dbReference>
<protein>
    <submittedName>
        <fullName evidence="4">HTH CENPB-type domain-containing protein</fullName>
    </submittedName>
</protein>
<dbReference type="EMBL" id="BMAW01047915">
    <property type="protein sequence ID" value="GFS63331.1"/>
    <property type="molecule type" value="Genomic_DNA"/>
</dbReference>
<name>A0A8X6IWN6_NEPPI</name>
<comment type="subcellular location">
    <subcellularLocation>
        <location evidence="1">Nucleus</location>
    </subcellularLocation>
</comment>
<dbReference type="Proteomes" id="UP000887013">
    <property type="component" value="Unassembled WGS sequence"/>
</dbReference>
<dbReference type="InterPro" id="IPR006600">
    <property type="entry name" value="HTH_CenpB_DNA-bd_dom"/>
</dbReference>
<evidence type="ECO:0000313" key="5">
    <source>
        <dbReference type="Proteomes" id="UP000887013"/>
    </source>
</evidence>